<dbReference type="Proteomes" id="UP000265515">
    <property type="component" value="Unassembled WGS sequence"/>
</dbReference>
<feature type="coiled-coil region" evidence="7">
    <location>
        <begin position="12"/>
        <end position="46"/>
    </location>
</feature>
<dbReference type="PANTHER" id="PTHR37984">
    <property type="entry name" value="PROTEIN CBG26694"/>
    <property type="match status" value="1"/>
</dbReference>
<dbReference type="PROSITE" id="PS50994">
    <property type="entry name" value="INTEGRASE"/>
    <property type="match status" value="1"/>
</dbReference>
<dbReference type="PANTHER" id="PTHR37984:SF15">
    <property type="entry name" value="INTEGRASE CATALYTIC DOMAIN-CONTAINING PROTEIN"/>
    <property type="match status" value="1"/>
</dbReference>
<evidence type="ECO:0000256" key="4">
    <source>
        <dbReference type="ARBA" id="ARBA00022759"/>
    </source>
</evidence>
<sequence length="692" mass="78815">MAGSQFSPLTPRGRELLELQQVERIRARLERELKQATDREKEIKSRTARLNTLEADKAALEGLDKSAMSDQMKVLKASVMSLHAHVDSRLDFMQNSFDQILDLLQRPGLRPAAQSSLPLTAMSGPFPVQAGTQPSGTSATVAHTVASSSSGPAVIATQSPQQTVPPQGQQQGPWYPKTPMKPPLAFSDEKKDEELNTWLRTISMWVRAKRTLQEEEVITVASYLEGKAAKWLDGIVAKAGFRRCMADWGKTLTLEEFLDMVEARWHNPQQTQIATDAMLRLDQRRYRSVRELTSTVENLIVVPSLRYDDQVLLTMFLRCLPENLRTLLASEARLEKKSPQEWKKKGSRLMMVESDGTQTEIDELTDLMDSPEYDSEEVAEGSTLAAVVKTKAGGRVLAQQDGKKLRPIEYMSKKMPSKKLAKSTYERELYALYKALVHWRHFLLGRFFYLRTGHQTLNWIKTQPTLSDALKRWIEVIDQYDFKLEYRKGKYNKIADALSRRADYLGALVSEFGVCQRDKPRTQAPLGLLKPLPIPASPGQSVFMDFMDTLVTSRSGKWHIFVIIDRFTKYVRLIAMPETARNEHVIKLFVDNWVRDFGLPKSIISDRDVRFTSELWKKTAEQMGSQLQMTSGNHPEANGQAEQMNRVVQHLLRHYIKPNQDDWDEKLPLIASLYNNVVHSTTDFSPNQLHLG</sequence>
<dbReference type="GO" id="GO:0003676">
    <property type="term" value="F:nucleic acid binding"/>
    <property type="evidence" value="ECO:0007669"/>
    <property type="project" value="InterPro"/>
</dbReference>
<dbReference type="SUPFAM" id="SSF56672">
    <property type="entry name" value="DNA/RNA polymerases"/>
    <property type="match status" value="1"/>
</dbReference>
<dbReference type="Pfam" id="PF00665">
    <property type="entry name" value="rve"/>
    <property type="match status" value="1"/>
</dbReference>
<evidence type="ECO:0000313" key="10">
    <source>
        <dbReference type="EMBL" id="GBG81947.1"/>
    </source>
</evidence>
<keyword evidence="7" id="KW-0175">Coiled coil</keyword>
<dbReference type="InterPro" id="IPR043502">
    <property type="entry name" value="DNA/RNA_pol_sf"/>
</dbReference>
<dbReference type="EMBL" id="BFEA01000391">
    <property type="protein sequence ID" value="GBG81947.1"/>
    <property type="molecule type" value="Genomic_DNA"/>
</dbReference>
<evidence type="ECO:0000256" key="1">
    <source>
        <dbReference type="ARBA" id="ARBA00022679"/>
    </source>
</evidence>
<dbReference type="GO" id="GO:0004519">
    <property type="term" value="F:endonuclease activity"/>
    <property type="evidence" value="ECO:0007669"/>
    <property type="project" value="UniProtKB-KW"/>
</dbReference>
<dbReference type="GO" id="GO:0015074">
    <property type="term" value="P:DNA integration"/>
    <property type="evidence" value="ECO:0007669"/>
    <property type="project" value="InterPro"/>
</dbReference>
<dbReference type="CDD" id="cd09274">
    <property type="entry name" value="RNase_HI_RT_Ty3"/>
    <property type="match status" value="1"/>
</dbReference>
<dbReference type="InterPro" id="IPR012337">
    <property type="entry name" value="RNaseH-like_sf"/>
</dbReference>
<evidence type="ECO:0000256" key="7">
    <source>
        <dbReference type="SAM" id="Coils"/>
    </source>
</evidence>
<evidence type="ECO:0000256" key="3">
    <source>
        <dbReference type="ARBA" id="ARBA00022722"/>
    </source>
</evidence>
<keyword evidence="4" id="KW-0255">Endonuclease</keyword>
<dbReference type="OrthoDB" id="1742365at2759"/>
<protein>
    <recommendedName>
        <fullName evidence="9">Integrase catalytic domain-containing protein</fullName>
    </recommendedName>
</protein>
<dbReference type="InterPro" id="IPR036397">
    <property type="entry name" value="RNaseH_sf"/>
</dbReference>
<name>A0A388LI49_CHABU</name>
<dbReference type="InterPro" id="IPR050951">
    <property type="entry name" value="Retrovirus_Pol_polyprotein"/>
</dbReference>
<proteinExistence type="predicted"/>
<dbReference type="InterPro" id="IPR001584">
    <property type="entry name" value="Integrase_cat-core"/>
</dbReference>
<evidence type="ECO:0000313" key="11">
    <source>
        <dbReference type="Proteomes" id="UP000265515"/>
    </source>
</evidence>
<comment type="caution">
    <text evidence="10">The sequence shown here is derived from an EMBL/GenBank/DDBJ whole genome shotgun (WGS) entry which is preliminary data.</text>
</comment>
<accession>A0A388LI49</accession>
<dbReference type="GO" id="GO:0003964">
    <property type="term" value="F:RNA-directed DNA polymerase activity"/>
    <property type="evidence" value="ECO:0007669"/>
    <property type="project" value="UniProtKB-KW"/>
</dbReference>
<keyword evidence="3" id="KW-0540">Nuclease</keyword>
<dbReference type="Gramene" id="GBG81947">
    <property type="protein sequence ID" value="GBG81947"/>
    <property type="gene ID" value="CBR_g34130"/>
</dbReference>
<organism evidence="10 11">
    <name type="scientific">Chara braunii</name>
    <name type="common">Braun's stonewort</name>
    <dbReference type="NCBI Taxonomy" id="69332"/>
    <lineage>
        <taxon>Eukaryota</taxon>
        <taxon>Viridiplantae</taxon>
        <taxon>Streptophyta</taxon>
        <taxon>Charophyceae</taxon>
        <taxon>Charales</taxon>
        <taxon>Characeae</taxon>
        <taxon>Chara</taxon>
    </lineage>
</organism>
<evidence type="ECO:0000256" key="5">
    <source>
        <dbReference type="ARBA" id="ARBA00022801"/>
    </source>
</evidence>
<dbReference type="AlphaFoldDB" id="A0A388LI49"/>
<evidence type="ECO:0000256" key="2">
    <source>
        <dbReference type="ARBA" id="ARBA00022695"/>
    </source>
</evidence>
<gene>
    <name evidence="10" type="ORF">CBR_g34130</name>
</gene>
<keyword evidence="6" id="KW-0695">RNA-directed DNA polymerase</keyword>
<dbReference type="GO" id="GO:0016787">
    <property type="term" value="F:hydrolase activity"/>
    <property type="evidence" value="ECO:0007669"/>
    <property type="project" value="UniProtKB-KW"/>
</dbReference>
<feature type="domain" description="Integrase catalytic" evidence="9">
    <location>
        <begin position="534"/>
        <end position="692"/>
    </location>
</feature>
<feature type="compositionally biased region" description="Low complexity" evidence="8">
    <location>
        <begin position="135"/>
        <end position="173"/>
    </location>
</feature>
<keyword evidence="1" id="KW-0808">Transferase</keyword>
<keyword evidence="2" id="KW-0548">Nucleotidyltransferase</keyword>
<keyword evidence="11" id="KW-1185">Reference proteome</keyword>
<evidence type="ECO:0000256" key="8">
    <source>
        <dbReference type="SAM" id="MobiDB-lite"/>
    </source>
</evidence>
<dbReference type="Gene3D" id="3.30.420.10">
    <property type="entry name" value="Ribonuclease H-like superfamily/Ribonuclease H"/>
    <property type="match status" value="1"/>
</dbReference>
<dbReference type="InterPro" id="IPR041373">
    <property type="entry name" value="RT_RNaseH"/>
</dbReference>
<keyword evidence="5" id="KW-0378">Hydrolase</keyword>
<feature type="region of interest" description="Disordered" evidence="8">
    <location>
        <begin position="129"/>
        <end position="187"/>
    </location>
</feature>
<dbReference type="SUPFAM" id="SSF53098">
    <property type="entry name" value="Ribonuclease H-like"/>
    <property type="match status" value="1"/>
</dbReference>
<evidence type="ECO:0000256" key="6">
    <source>
        <dbReference type="ARBA" id="ARBA00022918"/>
    </source>
</evidence>
<evidence type="ECO:0000259" key="9">
    <source>
        <dbReference type="PROSITE" id="PS50994"/>
    </source>
</evidence>
<reference evidence="10 11" key="1">
    <citation type="journal article" date="2018" name="Cell">
        <title>The Chara Genome: Secondary Complexity and Implications for Plant Terrestrialization.</title>
        <authorList>
            <person name="Nishiyama T."/>
            <person name="Sakayama H."/>
            <person name="Vries J.D."/>
            <person name="Buschmann H."/>
            <person name="Saint-Marcoux D."/>
            <person name="Ullrich K.K."/>
            <person name="Haas F.B."/>
            <person name="Vanderstraeten L."/>
            <person name="Becker D."/>
            <person name="Lang D."/>
            <person name="Vosolsobe S."/>
            <person name="Rombauts S."/>
            <person name="Wilhelmsson P.K.I."/>
            <person name="Janitza P."/>
            <person name="Kern R."/>
            <person name="Heyl A."/>
            <person name="Rumpler F."/>
            <person name="Villalobos L.I.A.C."/>
            <person name="Clay J.M."/>
            <person name="Skokan R."/>
            <person name="Toyoda A."/>
            <person name="Suzuki Y."/>
            <person name="Kagoshima H."/>
            <person name="Schijlen E."/>
            <person name="Tajeshwar N."/>
            <person name="Catarino B."/>
            <person name="Hetherington A.J."/>
            <person name="Saltykova A."/>
            <person name="Bonnot C."/>
            <person name="Breuninger H."/>
            <person name="Symeonidi A."/>
            <person name="Radhakrishnan G.V."/>
            <person name="Van Nieuwerburgh F."/>
            <person name="Deforce D."/>
            <person name="Chang C."/>
            <person name="Karol K.G."/>
            <person name="Hedrich R."/>
            <person name="Ulvskov P."/>
            <person name="Glockner G."/>
            <person name="Delwiche C.F."/>
            <person name="Petrasek J."/>
            <person name="Van de Peer Y."/>
            <person name="Friml J."/>
            <person name="Beilby M."/>
            <person name="Dolan L."/>
            <person name="Kohara Y."/>
            <person name="Sugano S."/>
            <person name="Fujiyama A."/>
            <person name="Delaux P.-M."/>
            <person name="Quint M."/>
            <person name="TheiBen G."/>
            <person name="Hagemann M."/>
            <person name="Harholt J."/>
            <person name="Dunand C."/>
            <person name="Zachgo S."/>
            <person name="Langdale J."/>
            <person name="Maumus F."/>
            <person name="Straeten D.V.D."/>
            <person name="Gould S.B."/>
            <person name="Rensing S.A."/>
        </authorList>
    </citation>
    <scope>NUCLEOTIDE SEQUENCE [LARGE SCALE GENOMIC DNA]</scope>
    <source>
        <strain evidence="10 11">S276</strain>
    </source>
</reference>
<dbReference type="Pfam" id="PF17917">
    <property type="entry name" value="RT_RNaseH"/>
    <property type="match status" value="1"/>
</dbReference>